<dbReference type="InterPro" id="IPR024370">
    <property type="entry name" value="PBP_domain"/>
</dbReference>
<dbReference type="SUPFAM" id="SSF53850">
    <property type="entry name" value="Periplasmic binding protein-like II"/>
    <property type="match status" value="1"/>
</dbReference>
<gene>
    <name evidence="3" type="ORF">GWP43_08740</name>
</gene>
<accession>A0A6P1Y3L3</accession>
<name>A0A6P1Y3L3_9SPIR</name>
<proteinExistence type="predicted"/>
<dbReference type="Proteomes" id="UP000464374">
    <property type="component" value="Chromosome"/>
</dbReference>
<dbReference type="PANTHER" id="PTHR30570">
    <property type="entry name" value="PERIPLASMIC PHOSPHATE BINDING COMPONENT OF PHOSPHATE ABC TRANSPORTER"/>
    <property type="match status" value="1"/>
</dbReference>
<dbReference type="RefSeq" id="WP_162663830.1">
    <property type="nucleotide sequence ID" value="NZ_CP048020.1"/>
</dbReference>
<evidence type="ECO:0000259" key="2">
    <source>
        <dbReference type="Pfam" id="PF12849"/>
    </source>
</evidence>
<organism evidence="3 4">
    <name type="scientific">Treponema vincentii</name>
    <dbReference type="NCBI Taxonomy" id="69710"/>
    <lineage>
        <taxon>Bacteria</taxon>
        <taxon>Pseudomonadati</taxon>
        <taxon>Spirochaetota</taxon>
        <taxon>Spirochaetia</taxon>
        <taxon>Spirochaetales</taxon>
        <taxon>Treponemataceae</taxon>
        <taxon>Treponema</taxon>
    </lineage>
</organism>
<evidence type="ECO:0000313" key="3">
    <source>
        <dbReference type="EMBL" id="QHX43512.1"/>
    </source>
</evidence>
<dbReference type="Pfam" id="PF12849">
    <property type="entry name" value="PBP_like_2"/>
    <property type="match status" value="1"/>
</dbReference>
<dbReference type="Gene3D" id="3.40.190.10">
    <property type="entry name" value="Periplasmic binding protein-like II"/>
    <property type="match status" value="2"/>
</dbReference>
<dbReference type="PANTHER" id="PTHR30570:SF1">
    <property type="entry name" value="PHOSPHATE-BINDING PROTEIN PSTS"/>
    <property type="match status" value="1"/>
</dbReference>
<reference evidence="3 4" key="1">
    <citation type="submission" date="2020-01" db="EMBL/GenBank/DDBJ databases">
        <title>Complete genome sequence of a human oral phylogroup 1 Treponema sp. strain ATCC 700766, originally isolated from periodontitis dental plaque.</title>
        <authorList>
            <person name="Chan Y."/>
            <person name="Huo Y.-B."/>
            <person name="Yu X.-L."/>
            <person name="Zeng H."/>
            <person name="Leung W.-K."/>
            <person name="Watt R.M."/>
        </authorList>
    </citation>
    <scope>NUCLEOTIDE SEQUENCE [LARGE SCALE GENOMIC DNA]</scope>
    <source>
        <strain evidence="3 4">OMZ 804</strain>
    </source>
</reference>
<evidence type="ECO:0000313" key="4">
    <source>
        <dbReference type="Proteomes" id="UP000464374"/>
    </source>
</evidence>
<feature type="domain" description="PBP" evidence="2">
    <location>
        <begin position="83"/>
        <end position="310"/>
    </location>
</feature>
<evidence type="ECO:0000256" key="1">
    <source>
        <dbReference type="ARBA" id="ARBA00022729"/>
    </source>
</evidence>
<sequence length="325" mass="36244">MKKITVILFIMISLLGMISLLYSGIQFNILHRKSGMISVVAGSNEISTLAIDLKDYLPFDKNSKTNYVKSHFQIDDNIPVLDGASALYPVFSAIASATYPEKSVCFDGEKFTKESKVQMRNTRGAYKAVVDGVADIIFCASPSEGQLLYAKQNNIELEFVPIGLEAFVFIENITNPVNDLSIEQIKGIYSGKIKNWKKVGGTNTLIAAWQRKEGSGSQTAFLKFMNGEKIRLNPFGIFFGSPIGYSFRYYVEGITQNANVKMISLNGIAPTKENIQNGRYPLSSHFFAVYRKDNKNVNVKKLIDWILSPEGQKIIDNNGYVPLKN</sequence>
<dbReference type="AlphaFoldDB" id="A0A6P1Y3L3"/>
<dbReference type="KEGG" id="trz:GWP43_08740"/>
<dbReference type="InterPro" id="IPR050811">
    <property type="entry name" value="Phosphate_ABC_transporter"/>
</dbReference>
<dbReference type="EMBL" id="CP048020">
    <property type="protein sequence ID" value="QHX43512.1"/>
    <property type="molecule type" value="Genomic_DNA"/>
</dbReference>
<protein>
    <submittedName>
        <fullName evidence="3">Phosphate ABC transporter substrate-binding protein, PhoT family</fullName>
    </submittedName>
</protein>
<keyword evidence="1" id="KW-0732">Signal</keyword>